<gene>
    <name evidence="2" type="ORF">FD754_007831</name>
</gene>
<reference evidence="2 3" key="1">
    <citation type="submission" date="2019-06" db="EMBL/GenBank/DDBJ databases">
        <title>Discovery of a novel chromosome fission-fusion reversal in muntjac.</title>
        <authorList>
            <person name="Mudd A.B."/>
            <person name="Bredeson J.V."/>
            <person name="Baum R."/>
            <person name="Hockemeyer D."/>
            <person name="Rokhsar D.S."/>
        </authorList>
    </citation>
    <scope>NUCLEOTIDE SEQUENCE [LARGE SCALE GENOMIC DNA]</scope>
    <source>
        <strain evidence="2">UTSW_UCB_Mm</strain>
        <tissue evidence="2">Fibroblast cell line</tissue>
    </source>
</reference>
<comment type="caution">
    <text evidence="2">The sequence shown here is derived from an EMBL/GenBank/DDBJ whole genome shotgun (WGS) entry which is preliminary data.</text>
</comment>
<name>A0A5N3WSC7_MUNMU</name>
<sequence>METYNNATTYLTRCCNLPHSFLSYFCNYPAPVILLKHVYLCKAAELEKKIKMQQVVVDVLETNARSKKCNPGEAGLYKLKARTPDSRILYGGPILPKKPPEKPLTVPRVLEDKHFKFHSKPCPYRILLGVVGLPERKEIPLSVPRPPAFVRKKRTPKPNQEDEDGEQPIVVRAQQPPHYGESFQPKIPVRTAEIRPFSFGSKESLTEENKATEERGGDRVLGLIFLPLTCRR</sequence>
<accession>A0A5N3WSC7</accession>
<organism evidence="2 3">
    <name type="scientific">Muntiacus muntjak</name>
    <name type="common">Barking deer</name>
    <name type="synonym">Indian muntjac</name>
    <dbReference type="NCBI Taxonomy" id="9888"/>
    <lineage>
        <taxon>Eukaryota</taxon>
        <taxon>Metazoa</taxon>
        <taxon>Chordata</taxon>
        <taxon>Craniata</taxon>
        <taxon>Vertebrata</taxon>
        <taxon>Euteleostomi</taxon>
        <taxon>Mammalia</taxon>
        <taxon>Eutheria</taxon>
        <taxon>Laurasiatheria</taxon>
        <taxon>Artiodactyla</taxon>
        <taxon>Ruminantia</taxon>
        <taxon>Pecora</taxon>
        <taxon>Cervidae</taxon>
        <taxon>Muntiacinae</taxon>
        <taxon>Muntiacus</taxon>
    </lineage>
</organism>
<proteinExistence type="predicted"/>
<evidence type="ECO:0000313" key="3">
    <source>
        <dbReference type="Proteomes" id="UP000326458"/>
    </source>
</evidence>
<evidence type="ECO:0000313" key="2">
    <source>
        <dbReference type="EMBL" id="KAB0363675.1"/>
    </source>
</evidence>
<protein>
    <submittedName>
        <fullName evidence="2">Uncharacterized protein</fullName>
    </submittedName>
</protein>
<evidence type="ECO:0000256" key="1">
    <source>
        <dbReference type="SAM" id="MobiDB-lite"/>
    </source>
</evidence>
<keyword evidence="3" id="KW-1185">Reference proteome</keyword>
<feature type="region of interest" description="Disordered" evidence="1">
    <location>
        <begin position="147"/>
        <end position="169"/>
    </location>
</feature>
<dbReference type="Proteomes" id="UP000326458">
    <property type="component" value="Unassembled WGS sequence"/>
</dbReference>
<dbReference type="AlphaFoldDB" id="A0A5N3WSC7"/>
<dbReference type="EMBL" id="VCEA01000001">
    <property type="protein sequence ID" value="KAB0363675.1"/>
    <property type="molecule type" value="Genomic_DNA"/>
</dbReference>